<accession>A0ABT8F2U1</accession>
<evidence type="ECO:0000256" key="1">
    <source>
        <dbReference type="ARBA" id="ARBA00009091"/>
    </source>
</evidence>
<feature type="signal peptide" evidence="4">
    <location>
        <begin position="1"/>
        <end position="20"/>
    </location>
</feature>
<dbReference type="EMBL" id="JAUHJS010000002">
    <property type="protein sequence ID" value="MDN4164594.1"/>
    <property type="molecule type" value="Genomic_DNA"/>
</dbReference>
<dbReference type="RefSeq" id="WP_320003122.1">
    <property type="nucleotide sequence ID" value="NZ_JAUHJS010000002.1"/>
</dbReference>
<keyword evidence="6" id="KW-1185">Reference proteome</keyword>
<dbReference type="Gene3D" id="3.30.910.20">
    <property type="entry name" value="Skp domain"/>
    <property type="match status" value="1"/>
</dbReference>
<dbReference type="Pfam" id="PF03938">
    <property type="entry name" value="OmpH"/>
    <property type="match status" value="1"/>
</dbReference>
<dbReference type="Proteomes" id="UP001168552">
    <property type="component" value="Unassembled WGS sequence"/>
</dbReference>
<evidence type="ECO:0000313" key="5">
    <source>
        <dbReference type="EMBL" id="MDN4164594.1"/>
    </source>
</evidence>
<feature type="chain" id="PRO_5046665947" evidence="4">
    <location>
        <begin position="21"/>
        <end position="178"/>
    </location>
</feature>
<dbReference type="SUPFAM" id="SSF111384">
    <property type="entry name" value="OmpH-like"/>
    <property type="match status" value="1"/>
</dbReference>
<protein>
    <submittedName>
        <fullName evidence="5">OmpH family outer membrane protein</fullName>
    </submittedName>
</protein>
<evidence type="ECO:0000256" key="4">
    <source>
        <dbReference type="SAM" id="SignalP"/>
    </source>
</evidence>
<sequence>MRKSIAILTLIVASLSFAQAQNATLKIGYTNIDYILSMMPESKQIEADYTAYEKQLTNQLQAKVQDFQTKGAEYQQNYDKMIPEVRADKENELRNLQTSIEKFQRDADASLQKKRADLLNPAYEKIQLAIDDVAKENGFTHVFSSDIGGMPVLLYAADSDDISDLVLKKLGVTVPTGN</sequence>
<keyword evidence="3" id="KW-0175">Coiled coil</keyword>
<evidence type="ECO:0000313" key="6">
    <source>
        <dbReference type="Proteomes" id="UP001168552"/>
    </source>
</evidence>
<dbReference type="InterPro" id="IPR005632">
    <property type="entry name" value="Chaperone_Skp"/>
</dbReference>
<comment type="similarity">
    <text evidence="1">Belongs to the Skp family.</text>
</comment>
<dbReference type="PANTHER" id="PTHR35089:SF1">
    <property type="entry name" value="CHAPERONE PROTEIN SKP"/>
    <property type="match status" value="1"/>
</dbReference>
<reference evidence="5" key="1">
    <citation type="submission" date="2023-06" db="EMBL/GenBank/DDBJ databases">
        <title>Cytophagales bacterium Strain LB-30, isolated from soil.</title>
        <authorList>
            <person name="Liu B."/>
        </authorList>
    </citation>
    <scope>NUCLEOTIDE SEQUENCE</scope>
    <source>
        <strain evidence="5">LB-30</strain>
    </source>
</reference>
<dbReference type="SMART" id="SM00935">
    <property type="entry name" value="OmpH"/>
    <property type="match status" value="1"/>
</dbReference>
<comment type="caution">
    <text evidence="5">The sequence shown here is derived from an EMBL/GenBank/DDBJ whole genome shotgun (WGS) entry which is preliminary data.</text>
</comment>
<proteinExistence type="inferred from homology"/>
<dbReference type="InterPro" id="IPR024930">
    <property type="entry name" value="Skp_dom_sf"/>
</dbReference>
<evidence type="ECO:0000256" key="3">
    <source>
        <dbReference type="SAM" id="Coils"/>
    </source>
</evidence>
<organism evidence="5 6">
    <name type="scientific">Shiella aurantiaca</name>
    <dbReference type="NCBI Taxonomy" id="3058365"/>
    <lineage>
        <taxon>Bacteria</taxon>
        <taxon>Pseudomonadati</taxon>
        <taxon>Bacteroidota</taxon>
        <taxon>Cytophagia</taxon>
        <taxon>Cytophagales</taxon>
        <taxon>Shiellaceae</taxon>
        <taxon>Shiella</taxon>
    </lineage>
</organism>
<gene>
    <name evidence="5" type="ORF">QWY31_03720</name>
</gene>
<keyword evidence="2 4" id="KW-0732">Signal</keyword>
<feature type="coiled-coil region" evidence="3">
    <location>
        <begin position="86"/>
        <end position="113"/>
    </location>
</feature>
<name>A0ABT8F2U1_9BACT</name>
<evidence type="ECO:0000256" key="2">
    <source>
        <dbReference type="ARBA" id="ARBA00022729"/>
    </source>
</evidence>
<dbReference type="PANTHER" id="PTHR35089">
    <property type="entry name" value="CHAPERONE PROTEIN SKP"/>
    <property type="match status" value="1"/>
</dbReference>